<feature type="transmembrane region" description="Helical" evidence="2">
    <location>
        <begin position="236"/>
        <end position="260"/>
    </location>
</feature>
<gene>
    <name evidence="4" type="ORF">CYLTODRAFT_476546</name>
</gene>
<protein>
    <submittedName>
        <fullName evidence="4">DUF1212-domain-containing protein</fullName>
    </submittedName>
</protein>
<feature type="transmembrane region" description="Helical" evidence="2">
    <location>
        <begin position="409"/>
        <end position="428"/>
    </location>
</feature>
<proteinExistence type="inferred from homology"/>
<dbReference type="InterPro" id="IPR010619">
    <property type="entry name" value="ThrE-like_N"/>
</dbReference>
<keyword evidence="2" id="KW-0812">Transmembrane</keyword>
<dbReference type="STRING" id="1314674.A0A0D7BKR4"/>
<feature type="transmembrane region" description="Helical" evidence="2">
    <location>
        <begin position="202"/>
        <end position="224"/>
    </location>
</feature>
<reference evidence="4 5" key="1">
    <citation type="journal article" date="2015" name="Fungal Genet. Biol.">
        <title>Evolution of novel wood decay mechanisms in Agaricales revealed by the genome sequences of Fistulina hepatica and Cylindrobasidium torrendii.</title>
        <authorList>
            <person name="Floudas D."/>
            <person name="Held B.W."/>
            <person name="Riley R."/>
            <person name="Nagy L.G."/>
            <person name="Koehler G."/>
            <person name="Ransdell A.S."/>
            <person name="Younus H."/>
            <person name="Chow J."/>
            <person name="Chiniquy J."/>
            <person name="Lipzen A."/>
            <person name="Tritt A."/>
            <person name="Sun H."/>
            <person name="Haridas S."/>
            <person name="LaButti K."/>
            <person name="Ohm R.A."/>
            <person name="Kues U."/>
            <person name="Blanchette R.A."/>
            <person name="Grigoriev I.V."/>
            <person name="Minto R.E."/>
            <person name="Hibbett D.S."/>
        </authorList>
    </citation>
    <scope>NUCLEOTIDE SEQUENCE [LARGE SCALE GENOMIC DNA]</scope>
    <source>
        <strain evidence="4 5">FP15055 ss-10</strain>
    </source>
</reference>
<evidence type="ECO:0000256" key="2">
    <source>
        <dbReference type="SAM" id="Phobius"/>
    </source>
</evidence>
<dbReference type="Pfam" id="PF06738">
    <property type="entry name" value="ThrE"/>
    <property type="match status" value="1"/>
</dbReference>
<feature type="domain" description="Threonine/serine exporter-like N-terminal" evidence="3">
    <location>
        <begin position="15"/>
        <end position="256"/>
    </location>
</feature>
<feature type="transmembrane region" description="Helical" evidence="2">
    <location>
        <begin position="360"/>
        <end position="379"/>
    </location>
</feature>
<dbReference type="Proteomes" id="UP000054007">
    <property type="component" value="Unassembled WGS sequence"/>
</dbReference>
<sequence length="484" mass="52762">MLLILFADIEFRRKFLLKLSKALMSYGAPSHRIGSMLKSASDILGAQADFVHLPNIIIVSIRDSENSRTRTYFVRASGKIALTKLHQVHGIYRDVLHDKMTAEAGTDALRKILRSPPTYPLSFRCGLAFFSSSLICVIAFGGSIVDMWLAGLCASVLQYLGLSAANKSAMYANVYEISVSIIVAFVARGLSNAPGNIFCYSAISSGGVVSILPGFTVLISALELMSRNIFCGSVRIVYAIIYTLFLGFGLTIGSDFYLVVDRHARKAYLDAGKPSSYTYAHGTFRMTNSTIPFLPINGVLATGEPSYQQSHLVKGCFRDPDWQWWLQPFPWWTLLFLVPIYTTCTSLSNLQYYRSVQLPVMIFFACCSYAANRGVGVVLPTRMDVVSAAGAFVIGMLGNVYSRVIGGTAFTSMVTGVVFLVPSGIAQGGGLTQNFRSSAEQYTTGFALALRMIAVASGVTIGLFLSQVIVYLVGRRKNAAHFAF</sequence>
<dbReference type="GO" id="GO:0022857">
    <property type="term" value="F:transmembrane transporter activity"/>
    <property type="evidence" value="ECO:0007669"/>
    <property type="project" value="InterPro"/>
</dbReference>
<dbReference type="OrthoDB" id="413008at2759"/>
<dbReference type="PANTHER" id="PTHR31082:SF4">
    <property type="entry name" value="PHEROMONE-REGULATED MEMBRANE PROTEIN 10"/>
    <property type="match status" value="1"/>
</dbReference>
<dbReference type="AlphaFoldDB" id="A0A0D7BKR4"/>
<feature type="transmembrane region" description="Helical" evidence="2">
    <location>
        <begin position="385"/>
        <end position="402"/>
    </location>
</feature>
<keyword evidence="5" id="KW-1185">Reference proteome</keyword>
<dbReference type="EMBL" id="KN880472">
    <property type="protein sequence ID" value="KIY70181.1"/>
    <property type="molecule type" value="Genomic_DNA"/>
</dbReference>
<accession>A0A0D7BKR4</accession>
<evidence type="ECO:0000313" key="4">
    <source>
        <dbReference type="EMBL" id="KIY70181.1"/>
    </source>
</evidence>
<evidence type="ECO:0000256" key="1">
    <source>
        <dbReference type="ARBA" id="ARBA00034125"/>
    </source>
</evidence>
<keyword evidence="2" id="KW-1133">Transmembrane helix</keyword>
<comment type="similarity">
    <text evidence="1">Belongs to the ThrE exporter (TC 2.A.79) family.</text>
</comment>
<name>A0A0D7BKR4_9AGAR</name>
<organism evidence="4 5">
    <name type="scientific">Cylindrobasidium torrendii FP15055 ss-10</name>
    <dbReference type="NCBI Taxonomy" id="1314674"/>
    <lineage>
        <taxon>Eukaryota</taxon>
        <taxon>Fungi</taxon>
        <taxon>Dikarya</taxon>
        <taxon>Basidiomycota</taxon>
        <taxon>Agaricomycotina</taxon>
        <taxon>Agaricomycetes</taxon>
        <taxon>Agaricomycetidae</taxon>
        <taxon>Agaricales</taxon>
        <taxon>Marasmiineae</taxon>
        <taxon>Physalacriaceae</taxon>
        <taxon>Cylindrobasidium</taxon>
    </lineage>
</organism>
<evidence type="ECO:0000259" key="3">
    <source>
        <dbReference type="Pfam" id="PF06738"/>
    </source>
</evidence>
<feature type="transmembrane region" description="Helical" evidence="2">
    <location>
        <begin position="448"/>
        <end position="473"/>
    </location>
</feature>
<feature type="transmembrane region" description="Helical" evidence="2">
    <location>
        <begin position="329"/>
        <end position="348"/>
    </location>
</feature>
<dbReference type="InterPro" id="IPR051361">
    <property type="entry name" value="ThrE/Ser_Exporter"/>
</dbReference>
<dbReference type="PANTHER" id="PTHR31082">
    <property type="entry name" value="PHEROMONE-REGULATED MEMBRANE PROTEIN 10"/>
    <property type="match status" value="1"/>
</dbReference>
<feature type="transmembrane region" description="Helical" evidence="2">
    <location>
        <begin position="172"/>
        <end position="190"/>
    </location>
</feature>
<keyword evidence="2" id="KW-0472">Membrane</keyword>
<evidence type="ECO:0000313" key="5">
    <source>
        <dbReference type="Proteomes" id="UP000054007"/>
    </source>
</evidence>